<evidence type="ECO:0000313" key="3">
    <source>
        <dbReference type="EMBL" id="KAK7274573.1"/>
    </source>
</evidence>
<proteinExistence type="predicted"/>
<keyword evidence="4" id="KW-1185">Reference proteome</keyword>
<gene>
    <name evidence="3" type="ORF">RIF29_15669</name>
</gene>
<comment type="caution">
    <text evidence="3">The sequence shown here is derived from an EMBL/GenBank/DDBJ whole genome shotgun (WGS) entry which is preliminary data.</text>
</comment>
<name>A0AAN9FKH8_CROPI</name>
<dbReference type="Pfam" id="PF08259">
    <property type="entry name" value="Periviscerokin"/>
    <property type="match status" value="1"/>
</dbReference>
<sequence length="152" mass="16196">MKRPAAEKLDSGSEWDGGAGGAVGFGCRLRLSPSLSGLLPFPRAAIIAAVEEGLQIANRHRHHFHRYLRLSPYLSGLLPVPRVAIIAVEAADLGGAGIDDGGPGGGEGDLRQRRFARNFSFAVLTVKTGNSRSIVEITGDTVCVRDHEKTIR</sequence>
<evidence type="ECO:0000313" key="4">
    <source>
        <dbReference type="Proteomes" id="UP001372338"/>
    </source>
</evidence>
<organism evidence="3 4">
    <name type="scientific">Crotalaria pallida</name>
    <name type="common">Smooth rattlebox</name>
    <name type="synonym">Crotalaria striata</name>
    <dbReference type="NCBI Taxonomy" id="3830"/>
    <lineage>
        <taxon>Eukaryota</taxon>
        <taxon>Viridiplantae</taxon>
        <taxon>Streptophyta</taxon>
        <taxon>Embryophyta</taxon>
        <taxon>Tracheophyta</taxon>
        <taxon>Spermatophyta</taxon>
        <taxon>Magnoliopsida</taxon>
        <taxon>eudicotyledons</taxon>
        <taxon>Gunneridae</taxon>
        <taxon>Pentapetalae</taxon>
        <taxon>rosids</taxon>
        <taxon>fabids</taxon>
        <taxon>Fabales</taxon>
        <taxon>Fabaceae</taxon>
        <taxon>Papilionoideae</taxon>
        <taxon>50 kb inversion clade</taxon>
        <taxon>genistoids sensu lato</taxon>
        <taxon>core genistoids</taxon>
        <taxon>Crotalarieae</taxon>
        <taxon>Crotalaria</taxon>
    </lineage>
</organism>
<dbReference type="AlphaFoldDB" id="A0AAN9FKH8"/>
<dbReference type="EMBL" id="JAYWIO010000003">
    <property type="protein sequence ID" value="KAK7274573.1"/>
    <property type="molecule type" value="Genomic_DNA"/>
</dbReference>
<keyword evidence="2" id="KW-0527">Neuropeptide</keyword>
<dbReference type="Proteomes" id="UP001372338">
    <property type="component" value="Unassembled WGS sequence"/>
</dbReference>
<evidence type="ECO:0000256" key="2">
    <source>
        <dbReference type="ARBA" id="ARBA00023320"/>
    </source>
</evidence>
<keyword evidence="1" id="KW-0027">Amidation</keyword>
<dbReference type="InterPro" id="IPR013231">
    <property type="entry name" value="Periviscerokinin"/>
</dbReference>
<evidence type="ECO:0000256" key="1">
    <source>
        <dbReference type="ARBA" id="ARBA00022815"/>
    </source>
</evidence>
<accession>A0AAN9FKH8</accession>
<reference evidence="3 4" key="1">
    <citation type="submission" date="2024-01" db="EMBL/GenBank/DDBJ databases">
        <title>The genomes of 5 underutilized Papilionoideae crops provide insights into root nodulation and disease resistanc.</title>
        <authorList>
            <person name="Yuan L."/>
        </authorList>
    </citation>
    <scope>NUCLEOTIDE SEQUENCE [LARGE SCALE GENOMIC DNA]</scope>
    <source>
        <strain evidence="3">ZHUSHIDOU_FW_LH</strain>
        <tissue evidence="3">Leaf</tissue>
    </source>
</reference>
<dbReference type="GO" id="GO:0007218">
    <property type="term" value="P:neuropeptide signaling pathway"/>
    <property type="evidence" value="ECO:0007669"/>
    <property type="project" value="UniProtKB-KW"/>
</dbReference>
<dbReference type="PROSITE" id="PS51257">
    <property type="entry name" value="PROKAR_LIPOPROTEIN"/>
    <property type="match status" value="1"/>
</dbReference>
<protein>
    <submittedName>
        <fullName evidence="3">Uncharacterized protein</fullName>
    </submittedName>
</protein>